<dbReference type="GO" id="GO:0006396">
    <property type="term" value="P:RNA processing"/>
    <property type="evidence" value="ECO:0007669"/>
    <property type="project" value="InterPro"/>
</dbReference>
<dbReference type="Pfam" id="PF00076">
    <property type="entry name" value="RRM_1"/>
    <property type="match status" value="1"/>
</dbReference>
<keyword evidence="3" id="KW-0963">Cytoplasm</keyword>
<feature type="region of interest" description="Disordered" evidence="7">
    <location>
        <begin position="132"/>
        <end position="169"/>
    </location>
</feature>
<dbReference type="PROSITE" id="PS50102">
    <property type="entry name" value="RRM"/>
    <property type="match status" value="1"/>
</dbReference>
<feature type="domain" description="RRM" evidence="8">
    <location>
        <begin position="55"/>
        <end position="133"/>
    </location>
</feature>
<name>M3DAE8_SPHMS</name>
<reference evidence="9 10" key="1">
    <citation type="journal article" date="2012" name="PLoS Pathog.">
        <title>Diverse lifestyles and strategies of plant pathogenesis encoded in the genomes of eighteen Dothideomycetes fungi.</title>
        <authorList>
            <person name="Ohm R.A."/>
            <person name="Feau N."/>
            <person name="Henrissat B."/>
            <person name="Schoch C.L."/>
            <person name="Horwitz B.A."/>
            <person name="Barry K.W."/>
            <person name="Condon B.J."/>
            <person name="Copeland A.C."/>
            <person name="Dhillon B."/>
            <person name="Glaser F."/>
            <person name="Hesse C.N."/>
            <person name="Kosti I."/>
            <person name="LaButti K."/>
            <person name="Lindquist E.A."/>
            <person name="Lucas S."/>
            <person name="Salamov A.A."/>
            <person name="Bradshaw R.E."/>
            <person name="Ciuffetti L."/>
            <person name="Hamelin R.C."/>
            <person name="Kema G.H.J."/>
            <person name="Lawrence C."/>
            <person name="Scott J.A."/>
            <person name="Spatafora J.W."/>
            <person name="Turgeon B.G."/>
            <person name="de Wit P.J.G.M."/>
            <person name="Zhong S."/>
            <person name="Goodwin S.B."/>
            <person name="Grigoriev I.V."/>
        </authorList>
    </citation>
    <scope>NUCLEOTIDE SEQUENCE [LARGE SCALE GENOMIC DNA]</scope>
    <source>
        <strain evidence="9 10">SO2202</strain>
    </source>
</reference>
<dbReference type="GeneID" id="27902057"/>
<dbReference type="PANTHER" id="PTHR45894">
    <property type="entry name" value="RNA-BINDING PROTEIN 8A"/>
    <property type="match status" value="1"/>
</dbReference>
<dbReference type="Proteomes" id="UP000016931">
    <property type="component" value="Unassembled WGS sequence"/>
</dbReference>
<evidence type="ECO:0000256" key="7">
    <source>
        <dbReference type="SAM" id="MobiDB-lite"/>
    </source>
</evidence>
<dbReference type="InterPro" id="IPR012677">
    <property type="entry name" value="Nucleotide-bd_a/b_plait_sf"/>
</dbReference>
<evidence type="ECO:0000256" key="5">
    <source>
        <dbReference type="ARBA" id="ARBA00023242"/>
    </source>
</evidence>
<dbReference type="InterPro" id="IPR000504">
    <property type="entry name" value="RRM_dom"/>
</dbReference>
<keyword evidence="10" id="KW-1185">Reference proteome</keyword>
<dbReference type="OrthoDB" id="15688at2759"/>
<accession>M3DAE8</accession>
<dbReference type="InterPro" id="IPR008111">
    <property type="entry name" value="RNA-bd_8"/>
</dbReference>
<dbReference type="GO" id="GO:0003729">
    <property type="term" value="F:mRNA binding"/>
    <property type="evidence" value="ECO:0007669"/>
    <property type="project" value="InterPro"/>
</dbReference>
<organism evidence="9 10">
    <name type="scientific">Sphaerulina musiva (strain SO2202)</name>
    <name type="common">Poplar stem canker fungus</name>
    <name type="synonym">Septoria musiva</name>
    <dbReference type="NCBI Taxonomy" id="692275"/>
    <lineage>
        <taxon>Eukaryota</taxon>
        <taxon>Fungi</taxon>
        <taxon>Dikarya</taxon>
        <taxon>Ascomycota</taxon>
        <taxon>Pezizomycotina</taxon>
        <taxon>Dothideomycetes</taxon>
        <taxon>Dothideomycetidae</taxon>
        <taxon>Mycosphaerellales</taxon>
        <taxon>Mycosphaerellaceae</taxon>
        <taxon>Sphaerulina</taxon>
    </lineage>
</organism>
<feature type="region of interest" description="Disordered" evidence="7">
    <location>
        <begin position="1"/>
        <end position="45"/>
    </location>
</feature>
<dbReference type="GO" id="GO:0005737">
    <property type="term" value="C:cytoplasm"/>
    <property type="evidence" value="ECO:0007669"/>
    <property type="project" value="UniProtKB-SubCell"/>
</dbReference>
<evidence type="ECO:0000256" key="2">
    <source>
        <dbReference type="ARBA" id="ARBA00004496"/>
    </source>
</evidence>
<dbReference type="Gene3D" id="3.30.70.330">
    <property type="match status" value="1"/>
</dbReference>
<evidence type="ECO:0000256" key="3">
    <source>
        <dbReference type="ARBA" id="ARBA00022490"/>
    </source>
</evidence>
<dbReference type="InterPro" id="IPR033744">
    <property type="entry name" value="RRM_RBM8"/>
</dbReference>
<dbReference type="STRING" id="692275.M3DAE8"/>
<evidence type="ECO:0000259" key="8">
    <source>
        <dbReference type="PROSITE" id="PS50102"/>
    </source>
</evidence>
<keyword evidence="4 6" id="KW-0694">RNA-binding</keyword>
<proteinExistence type="predicted"/>
<sequence length="169" mass="18592">MADSEMADAPQASSLHHDDHDEEVLEDAKPPASKSASTDTRTAENAAAVRSIEGWIIIVTNVHEEASEEDIQDMFGEYGDIKNLHMNLDRRTGYVKGYVLIEYPTLDEAKAAIQDADGKELLEQTIGVDYAFVRPPPSKGAPPKGQRKGGRERSASPGARRRKDEDDED</sequence>
<evidence type="ECO:0000313" key="10">
    <source>
        <dbReference type="Proteomes" id="UP000016931"/>
    </source>
</evidence>
<dbReference type="PRINTS" id="PR01738">
    <property type="entry name" value="RNABINDINGM8"/>
</dbReference>
<evidence type="ECO:0000256" key="6">
    <source>
        <dbReference type="PROSITE-ProRule" id="PRU00176"/>
    </source>
</evidence>
<protein>
    <submittedName>
        <fullName evidence="9">RNA-binding domain-containing protein</fullName>
    </submittedName>
</protein>
<dbReference type="OMA" id="ESEMQTH"/>
<dbReference type="CDD" id="cd12324">
    <property type="entry name" value="RRM_RBM8"/>
    <property type="match status" value="1"/>
</dbReference>
<dbReference type="HOGENOM" id="CLU_012062_18_0_1"/>
<dbReference type="eggNOG" id="KOG0130">
    <property type="taxonomic scope" value="Eukaryota"/>
</dbReference>
<dbReference type="SUPFAM" id="SSF54928">
    <property type="entry name" value="RNA-binding domain, RBD"/>
    <property type="match status" value="1"/>
</dbReference>
<evidence type="ECO:0000313" key="9">
    <source>
        <dbReference type="EMBL" id="EMF14844.1"/>
    </source>
</evidence>
<comment type="subcellular location">
    <subcellularLocation>
        <location evidence="2">Cytoplasm</location>
    </subcellularLocation>
    <subcellularLocation>
        <location evidence="1">Nucleus</location>
    </subcellularLocation>
</comment>
<keyword evidence="5" id="KW-0539">Nucleus</keyword>
<gene>
    <name evidence="9" type="ORF">SEPMUDRAFT_148424</name>
</gene>
<evidence type="ECO:0000256" key="1">
    <source>
        <dbReference type="ARBA" id="ARBA00004123"/>
    </source>
</evidence>
<dbReference type="SMART" id="SM00360">
    <property type="entry name" value="RRM"/>
    <property type="match status" value="1"/>
</dbReference>
<dbReference type="GO" id="GO:0005634">
    <property type="term" value="C:nucleus"/>
    <property type="evidence" value="ECO:0007669"/>
    <property type="project" value="UniProtKB-SubCell"/>
</dbReference>
<dbReference type="AlphaFoldDB" id="M3DAE8"/>
<dbReference type="InterPro" id="IPR035979">
    <property type="entry name" value="RBD_domain_sf"/>
</dbReference>
<dbReference type="RefSeq" id="XP_016762965.1">
    <property type="nucleotide sequence ID" value="XM_016904920.1"/>
</dbReference>
<evidence type="ECO:0000256" key="4">
    <source>
        <dbReference type="ARBA" id="ARBA00022884"/>
    </source>
</evidence>
<dbReference type="EMBL" id="KB456262">
    <property type="protein sequence ID" value="EMF14844.1"/>
    <property type="molecule type" value="Genomic_DNA"/>
</dbReference>